<dbReference type="Proteomes" id="UP000033640">
    <property type="component" value="Unassembled WGS sequence"/>
</dbReference>
<gene>
    <name evidence="2" type="ORF">RS83_02894</name>
</gene>
<dbReference type="PROSITE" id="PS51257">
    <property type="entry name" value="PROKAR_LIPOPROTEIN"/>
    <property type="match status" value="1"/>
</dbReference>
<comment type="caution">
    <text evidence="2">The sequence shown here is derived from an EMBL/GenBank/DDBJ whole genome shotgun (WGS) entry which is preliminary data.</text>
</comment>
<dbReference type="RefSeq" id="WP_045280193.1">
    <property type="nucleotide sequence ID" value="NZ_JYIW01000026.1"/>
</dbReference>
<dbReference type="OrthoDB" id="5079710at2"/>
<feature type="chain" id="PRO_5002444865" description="LysM domain-containing protein" evidence="1">
    <location>
        <begin position="28"/>
        <end position="224"/>
    </location>
</feature>
<reference evidence="2 3" key="1">
    <citation type="submission" date="2015-02" db="EMBL/GenBank/DDBJ databases">
        <title>Draft genome sequences of ten Microbacterium spp. with emphasis on heavy metal contaminated environments.</title>
        <authorList>
            <person name="Corretto E."/>
        </authorList>
    </citation>
    <scope>NUCLEOTIDE SEQUENCE [LARGE SCALE GENOMIC DNA]</scope>
    <source>
        <strain evidence="2 3">BEL4b</strain>
    </source>
</reference>
<proteinExistence type="predicted"/>
<accession>A0A0F0L3W1</accession>
<feature type="signal peptide" evidence="1">
    <location>
        <begin position="1"/>
        <end position="27"/>
    </location>
</feature>
<organism evidence="2 3">
    <name type="scientific">Microbacterium oxydans</name>
    <dbReference type="NCBI Taxonomy" id="82380"/>
    <lineage>
        <taxon>Bacteria</taxon>
        <taxon>Bacillati</taxon>
        <taxon>Actinomycetota</taxon>
        <taxon>Actinomycetes</taxon>
        <taxon>Micrococcales</taxon>
        <taxon>Microbacteriaceae</taxon>
        <taxon>Microbacterium</taxon>
    </lineage>
</organism>
<evidence type="ECO:0000256" key="1">
    <source>
        <dbReference type="SAM" id="SignalP"/>
    </source>
</evidence>
<name>A0A0F0L3W1_9MICO</name>
<evidence type="ECO:0000313" key="3">
    <source>
        <dbReference type="Proteomes" id="UP000033640"/>
    </source>
</evidence>
<dbReference type="AlphaFoldDB" id="A0A0F0L3W1"/>
<dbReference type="PATRIC" id="fig|82380.11.peg.2934"/>
<evidence type="ECO:0008006" key="4">
    <source>
        <dbReference type="Google" id="ProtNLM"/>
    </source>
</evidence>
<evidence type="ECO:0000313" key="2">
    <source>
        <dbReference type="EMBL" id="KJL27838.1"/>
    </source>
</evidence>
<keyword evidence="1" id="KW-0732">Signal</keyword>
<protein>
    <recommendedName>
        <fullName evidence="4">LysM domain-containing protein</fullName>
    </recommendedName>
</protein>
<sequence length="224" mass="23029">MHLRTLALTVAAAALATSLAACTVAPADGPADSPITASPAPADADPIIEQPSAAPGICTNPAWIRITRMNADISGEIEDQGSRDLAAGTVGVDDDGTIASYTVAAGDVPAVIGERLCIQNGLDIPTLNHVRTIHPGQVLRLDPDPAVAWVPYHNPADAPGGFQQIPYQQAVEAMGAAADASDIGTMRASWADSLAGMFTIQADSDVISHALDAGDIDVLRQMFS</sequence>
<dbReference type="EMBL" id="JYIW01000026">
    <property type="protein sequence ID" value="KJL27838.1"/>
    <property type="molecule type" value="Genomic_DNA"/>
</dbReference>